<gene>
    <name evidence="2" type="ORF">CLNEO_09580</name>
</gene>
<dbReference type="OrthoDB" id="1922077at2"/>
<dbReference type="InterPro" id="IPR009229">
    <property type="entry name" value="AgrD"/>
</dbReference>
<dbReference type="EMBL" id="LRVM01000002">
    <property type="protein sequence ID" value="KXL53732.1"/>
    <property type="molecule type" value="Genomic_DNA"/>
</dbReference>
<dbReference type="Proteomes" id="UP000070539">
    <property type="component" value="Unassembled WGS sequence"/>
</dbReference>
<name>A0A136WGT8_9FIRM</name>
<feature type="chain" id="PRO_5007479372" description="Cyclic lactone autoinducer peptide" evidence="1">
    <location>
        <begin position="28"/>
        <end position="48"/>
    </location>
</feature>
<organism evidence="2 3">
    <name type="scientific">Anaerotignum neopropionicum</name>
    <dbReference type="NCBI Taxonomy" id="36847"/>
    <lineage>
        <taxon>Bacteria</taxon>
        <taxon>Bacillati</taxon>
        <taxon>Bacillota</taxon>
        <taxon>Clostridia</taxon>
        <taxon>Lachnospirales</taxon>
        <taxon>Anaerotignaceae</taxon>
        <taxon>Anaerotignum</taxon>
    </lineage>
</organism>
<accession>A0A136WGT8</accession>
<feature type="signal peptide" evidence="1">
    <location>
        <begin position="1"/>
        <end position="27"/>
    </location>
</feature>
<proteinExistence type="predicted"/>
<evidence type="ECO:0008006" key="4">
    <source>
        <dbReference type="Google" id="ProtNLM"/>
    </source>
</evidence>
<keyword evidence="1" id="KW-0732">Signal</keyword>
<protein>
    <recommendedName>
        <fullName evidence="4">Cyclic lactone autoinducer peptide</fullName>
    </recommendedName>
</protein>
<dbReference type="AlphaFoldDB" id="A0A136WGT8"/>
<dbReference type="RefSeq" id="WP_083531850.1">
    <property type="nucleotide sequence ID" value="NZ_LRVM01000002.1"/>
</dbReference>
<dbReference type="NCBIfam" id="TIGR04223">
    <property type="entry name" value="quorum_AgrD"/>
    <property type="match status" value="1"/>
</dbReference>
<dbReference type="STRING" id="36847.CLNEO_09580"/>
<evidence type="ECO:0000313" key="2">
    <source>
        <dbReference type="EMBL" id="KXL53732.1"/>
    </source>
</evidence>
<sequence length="48" mass="5441">MKKALLYKWSSVLTAFAVLITTWSANTACTFVTHQPKLPEAAKKLRKF</sequence>
<reference evidence="2 3" key="1">
    <citation type="submission" date="2016-01" db="EMBL/GenBank/DDBJ databases">
        <title>Genome sequence of Clostridium neopropionicum X4, DSM-3847.</title>
        <authorList>
            <person name="Poehlein A."/>
            <person name="Beck M.H."/>
            <person name="Bengelsdorf F.R."/>
            <person name="Daniel R."/>
            <person name="Duerre P."/>
        </authorList>
    </citation>
    <scope>NUCLEOTIDE SEQUENCE [LARGE SCALE GENOMIC DNA]</scope>
    <source>
        <strain evidence="2 3">DSM-3847</strain>
    </source>
</reference>
<evidence type="ECO:0000256" key="1">
    <source>
        <dbReference type="SAM" id="SignalP"/>
    </source>
</evidence>
<evidence type="ECO:0000313" key="3">
    <source>
        <dbReference type="Proteomes" id="UP000070539"/>
    </source>
</evidence>
<keyword evidence="3" id="KW-1185">Reference proteome</keyword>
<comment type="caution">
    <text evidence="2">The sequence shown here is derived from an EMBL/GenBank/DDBJ whole genome shotgun (WGS) entry which is preliminary data.</text>
</comment>